<evidence type="ECO:0000259" key="13">
    <source>
        <dbReference type="Pfam" id="PF00370"/>
    </source>
</evidence>
<dbReference type="InterPro" id="IPR018484">
    <property type="entry name" value="FGGY_N"/>
</dbReference>
<dbReference type="PROSITE" id="PS00933">
    <property type="entry name" value="FGGY_KINASES_1"/>
    <property type="match status" value="1"/>
</dbReference>
<dbReference type="AlphaFoldDB" id="A0A835CSU0"/>
<dbReference type="Pfam" id="PF00370">
    <property type="entry name" value="FGGY_N"/>
    <property type="match status" value="1"/>
</dbReference>
<dbReference type="PROSITE" id="PS00445">
    <property type="entry name" value="FGGY_KINASES_2"/>
    <property type="match status" value="1"/>
</dbReference>
<evidence type="ECO:0000256" key="12">
    <source>
        <dbReference type="RuleBase" id="RU003733"/>
    </source>
</evidence>
<dbReference type="OrthoDB" id="5422795at2759"/>
<evidence type="ECO:0000256" key="2">
    <source>
        <dbReference type="ARBA" id="ARBA00009156"/>
    </source>
</evidence>
<evidence type="ECO:0000256" key="1">
    <source>
        <dbReference type="ARBA" id="ARBA00005190"/>
    </source>
</evidence>
<evidence type="ECO:0000256" key="10">
    <source>
        <dbReference type="ARBA" id="ARBA00052101"/>
    </source>
</evidence>
<dbReference type="GO" id="GO:0005524">
    <property type="term" value="F:ATP binding"/>
    <property type="evidence" value="ECO:0007669"/>
    <property type="project" value="UniProtKB-KW"/>
</dbReference>
<keyword evidence="7" id="KW-0319">Glycerol metabolism</keyword>
<dbReference type="EMBL" id="JACMRX010000002">
    <property type="protein sequence ID" value="KAF7994667.1"/>
    <property type="molecule type" value="Genomic_DNA"/>
</dbReference>
<dbReference type="UniPathway" id="UPA00618">
    <property type="reaction ID" value="UER00672"/>
</dbReference>
<evidence type="ECO:0000256" key="6">
    <source>
        <dbReference type="ARBA" id="ARBA00022777"/>
    </source>
</evidence>
<comment type="pathway">
    <text evidence="1">Polyol metabolism; glycerol degradation via glycerol kinase pathway; sn-glycerol 3-phosphate from glycerol: step 1/1.</text>
</comment>
<keyword evidence="6 12" id="KW-0418">Kinase</keyword>
<gene>
    <name evidence="15" type="ORF">HCN44_004139</name>
</gene>
<dbReference type="GO" id="GO:0006641">
    <property type="term" value="P:triglyceride metabolic process"/>
    <property type="evidence" value="ECO:0007669"/>
    <property type="project" value="TreeGrafter"/>
</dbReference>
<dbReference type="GO" id="GO:0004370">
    <property type="term" value="F:glycerol kinase activity"/>
    <property type="evidence" value="ECO:0007669"/>
    <property type="project" value="UniProtKB-EC"/>
</dbReference>
<evidence type="ECO:0000256" key="5">
    <source>
        <dbReference type="ARBA" id="ARBA00022741"/>
    </source>
</evidence>
<evidence type="ECO:0000256" key="7">
    <source>
        <dbReference type="ARBA" id="ARBA00022798"/>
    </source>
</evidence>
<dbReference type="NCBIfam" id="NF000756">
    <property type="entry name" value="PRK00047.1"/>
    <property type="match status" value="1"/>
</dbReference>
<dbReference type="InterPro" id="IPR005999">
    <property type="entry name" value="Glycerol_kin"/>
</dbReference>
<comment type="catalytic activity">
    <reaction evidence="10">
        <text>glycerol + ATP = sn-glycerol 3-phosphate + ADP + H(+)</text>
        <dbReference type="Rhea" id="RHEA:21644"/>
        <dbReference type="ChEBI" id="CHEBI:15378"/>
        <dbReference type="ChEBI" id="CHEBI:17754"/>
        <dbReference type="ChEBI" id="CHEBI:30616"/>
        <dbReference type="ChEBI" id="CHEBI:57597"/>
        <dbReference type="ChEBI" id="CHEBI:456216"/>
        <dbReference type="EC" id="2.7.1.30"/>
    </reaction>
</comment>
<dbReference type="GO" id="GO:0019563">
    <property type="term" value="P:glycerol catabolic process"/>
    <property type="evidence" value="ECO:0007669"/>
    <property type="project" value="UniProtKB-UniPathway"/>
</dbReference>
<organism evidence="15 16">
    <name type="scientific">Aphidius gifuensis</name>
    <name type="common">Parasitoid wasp</name>
    <dbReference type="NCBI Taxonomy" id="684658"/>
    <lineage>
        <taxon>Eukaryota</taxon>
        <taxon>Metazoa</taxon>
        <taxon>Ecdysozoa</taxon>
        <taxon>Arthropoda</taxon>
        <taxon>Hexapoda</taxon>
        <taxon>Insecta</taxon>
        <taxon>Pterygota</taxon>
        <taxon>Neoptera</taxon>
        <taxon>Endopterygota</taxon>
        <taxon>Hymenoptera</taxon>
        <taxon>Apocrita</taxon>
        <taxon>Ichneumonoidea</taxon>
        <taxon>Braconidae</taxon>
        <taxon>Aphidiinae</taxon>
        <taxon>Aphidius</taxon>
    </lineage>
</organism>
<protein>
    <recommendedName>
        <fullName evidence="11">Probable glycerol kinase</fullName>
        <ecNumber evidence="3">2.7.1.30</ecNumber>
    </recommendedName>
    <alternativeName>
        <fullName evidence="9">ATP:glycerol 3-phosphotransferase</fullName>
    </alternativeName>
</protein>
<reference evidence="15 16" key="1">
    <citation type="submission" date="2020-08" db="EMBL/GenBank/DDBJ databases">
        <title>Aphidius gifuensis genome sequencing and assembly.</title>
        <authorList>
            <person name="Du Z."/>
        </authorList>
    </citation>
    <scope>NUCLEOTIDE SEQUENCE [LARGE SCALE GENOMIC DNA]</scope>
    <source>
        <strain evidence="15">YNYX2018</strain>
        <tissue evidence="15">Adults</tissue>
    </source>
</reference>
<comment type="caution">
    <text evidence="15">The sequence shown here is derived from an EMBL/GenBank/DDBJ whole genome shotgun (WGS) entry which is preliminary data.</text>
</comment>
<dbReference type="SUPFAM" id="SSF53067">
    <property type="entry name" value="Actin-like ATPase domain"/>
    <property type="match status" value="2"/>
</dbReference>
<dbReference type="GO" id="GO:0005739">
    <property type="term" value="C:mitochondrion"/>
    <property type="evidence" value="ECO:0007669"/>
    <property type="project" value="TreeGrafter"/>
</dbReference>
<feature type="domain" description="Carbohydrate kinase FGGY N-terminal" evidence="13">
    <location>
        <begin position="10"/>
        <end position="265"/>
    </location>
</feature>
<dbReference type="GO" id="GO:0046167">
    <property type="term" value="P:glycerol-3-phosphate biosynthetic process"/>
    <property type="evidence" value="ECO:0007669"/>
    <property type="project" value="TreeGrafter"/>
</dbReference>
<dbReference type="FunFam" id="3.30.420.40:FF:000108">
    <property type="entry name" value="Glycerol kinase, glycosomal"/>
    <property type="match status" value="1"/>
</dbReference>
<evidence type="ECO:0000256" key="3">
    <source>
        <dbReference type="ARBA" id="ARBA00012099"/>
    </source>
</evidence>
<comment type="similarity">
    <text evidence="2 12">Belongs to the FGGY kinase family.</text>
</comment>
<keyword evidence="16" id="KW-1185">Reference proteome</keyword>
<evidence type="ECO:0000256" key="4">
    <source>
        <dbReference type="ARBA" id="ARBA00022679"/>
    </source>
</evidence>
<dbReference type="InterPro" id="IPR000577">
    <property type="entry name" value="Carb_kinase_FGGY"/>
</dbReference>
<dbReference type="InterPro" id="IPR042018">
    <property type="entry name" value="GK1-3_metazoan-type"/>
</dbReference>
<name>A0A835CSU0_APHGI</name>
<dbReference type="InterPro" id="IPR018485">
    <property type="entry name" value="FGGY_C"/>
</dbReference>
<accession>A0A835CSU0</accession>
<evidence type="ECO:0000313" key="16">
    <source>
        <dbReference type="Proteomes" id="UP000639338"/>
    </source>
</evidence>
<evidence type="ECO:0000256" key="8">
    <source>
        <dbReference type="ARBA" id="ARBA00022840"/>
    </source>
</evidence>
<dbReference type="Proteomes" id="UP000639338">
    <property type="component" value="Unassembled WGS sequence"/>
</dbReference>
<proteinExistence type="inferred from homology"/>
<dbReference type="CDD" id="cd07792">
    <property type="entry name" value="ASKHA_NBD_FGGY_GK1-3-like"/>
    <property type="match status" value="1"/>
</dbReference>
<sequence length="515" mass="57164">MPDNIKKPFYIGAIDEGTSSTRFLIFDVIKRKVITSHQIEIKQKYPQEGWVEQDPMEILTAVYECINKVIEKLKELNIDSSDIKAVGVTNQRETTIMWDKKTGEPLHNAIVWLDMRTTTTMDEVLDSVPNKTRNKNYLKPLCGLPLSPYFSALKIRWLIDNVPKIKQSVDAGTCLFGTIDTWIIYNLSNKKLHITDVSNASRTMLMNIETLKWDPVLLKFFKIPQTILPDIKSSSEVYGHIEQPNCLAGIPISGCVGDQQGALLGQLCLKPGQAKATYGTGCFLLYNTGSNKVDSTHGLITTVAYKFGKNPAVYALEGSVAVAGAALGWLRDNMQMMSNISQTQELAERVKNSGDVYFVPAFSGLYAPYWQQDARGVICGITEDTQQYHIIRAALEAVCFQTRDILDAMVKDSGTKLSTLLVDGGMTINDLLMQLQADLTGINVVRPYMVESTALGAAILAGVGAGLIDISDVEPSQMTKFSPQINEDEKDLRYSKWKMAVERSMKWDLSSSLEG</sequence>
<keyword evidence="4 12" id="KW-0808">Transferase</keyword>
<dbReference type="NCBIfam" id="TIGR01311">
    <property type="entry name" value="glycerol_kin"/>
    <property type="match status" value="1"/>
</dbReference>
<dbReference type="PANTHER" id="PTHR10196">
    <property type="entry name" value="SUGAR KINASE"/>
    <property type="match status" value="1"/>
</dbReference>
<dbReference type="EC" id="2.7.1.30" evidence="3"/>
<dbReference type="Pfam" id="PF02782">
    <property type="entry name" value="FGGY_C"/>
    <property type="match status" value="1"/>
</dbReference>
<dbReference type="InterPro" id="IPR018483">
    <property type="entry name" value="Carb_kinase_FGGY_CS"/>
</dbReference>
<dbReference type="FunFam" id="3.30.420.40:FF:000177">
    <property type="entry name" value="Glycerol kinase"/>
    <property type="match status" value="1"/>
</dbReference>
<evidence type="ECO:0000259" key="14">
    <source>
        <dbReference type="Pfam" id="PF02782"/>
    </source>
</evidence>
<evidence type="ECO:0000256" key="11">
    <source>
        <dbReference type="ARBA" id="ARBA00071571"/>
    </source>
</evidence>
<keyword evidence="8" id="KW-0067">ATP-binding</keyword>
<dbReference type="InterPro" id="IPR043129">
    <property type="entry name" value="ATPase_NBD"/>
</dbReference>
<dbReference type="Gene3D" id="3.30.420.40">
    <property type="match status" value="2"/>
</dbReference>
<feature type="domain" description="Carbohydrate kinase FGGY C-terminal" evidence="14">
    <location>
        <begin position="275"/>
        <end position="464"/>
    </location>
</feature>
<evidence type="ECO:0000313" key="15">
    <source>
        <dbReference type="EMBL" id="KAF7994667.1"/>
    </source>
</evidence>
<evidence type="ECO:0000256" key="9">
    <source>
        <dbReference type="ARBA" id="ARBA00043149"/>
    </source>
</evidence>
<keyword evidence="5" id="KW-0547">Nucleotide-binding</keyword>
<dbReference type="PIRSF" id="PIRSF000538">
    <property type="entry name" value="GlpK"/>
    <property type="match status" value="1"/>
</dbReference>
<dbReference type="PANTHER" id="PTHR10196:SF82">
    <property type="entry name" value="GLYCEROL KINASE"/>
    <property type="match status" value="1"/>
</dbReference>